<reference evidence="1" key="1">
    <citation type="submission" date="2021-06" db="EMBL/GenBank/DDBJ databases">
        <authorList>
            <person name="Kallberg Y."/>
            <person name="Tangrot J."/>
            <person name="Rosling A."/>
        </authorList>
    </citation>
    <scope>NUCLEOTIDE SEQUENCE</scope>
    <source>
        <strain evidence="1">MA461A</strain>
    </source>
</reference>
<dbReference type="EMBL" id="CAJVQC010002257">
    <property type="protein sequence ID" value="CAG8508359.1"/>
    <property type="molecule type" value="Genomic_DNA"/>
</dbReference>
<protein>
    <submittedName>
        <fullName evidence="1">34806_t:CDS:1</fullName>
    </submittedName>
</protein>
<gene>
    <name evidence="1" type="ORF">RPERSI_LOCUS2143</name>
</gene>
<dbReference type="Proteomes" id="UP000789920">
    <property type="component" value="Unassembled WGS sequence"/>
</dbReference>
<name>A0ACA9L311_9GLOM</name>
<evidence type="ECO:0000313" key="2">
    <source>
        <dbReference type="Proteomes" id="UP000789920"/>
    </source>
</evidence>
<evidence type="ECO:0000313" key="1">
    <source>
        <dbReference type="EMBL" id="CAG8508359.1"/>
    </source>
</evidence>
<proteinExistence type="predicted"/>
<comment type="caution">
    <text evidence="1">The sequence shown here is derived from an EMBL/GenBank/DDBJ whole genome shotgun (WGS) entry which is preliminary data.</text>
</comment>
<accession>A0ACA9L311</accession>
<sequence>MTLIKEMVIIAAWRSLLLRKELSPTAKKLGLKSANTSKEMGADHQAEVDNKAGKVKKTHNGSQEELAKAQKFLEDHIKRQATTPQGGTNDIETKDKGNEQTSTDAGSSRSPTSPTFKVNEIETEDDLAGTTNEKIDKLQKENREKDGIIDKLTKERDEYSKRLTKDQLNKLAENIKNGLKTEAEVNKAVDNACQQEADKYKNHIDPTNKDKLKNAAKEAGFGFEKKDIDNAREAEKAGWKYTQNNLDTAVNNEKDKYNAKERGMVSKKDYDNVLNGKKKVEEELSVEKKSREGIEKQLAAAVKESVELSTKSAEAEQNKNRSDKAAKENYQRELANKEAERQAEKEKFEEDLKDKQQTIDRLSKIVGENTITAKDLELAQQQVKILSDGLGRERTEHAATQRALEETQKGLNAAQTERDKRPNITNEHAETERNDYRRKHEAEQTQHRETKRLLTTAREARDHYQAEYYKEKENHESAQKELYEVKIELRTEKEQHADTEKQLENKTAELANEKKKKEAFLTKAHELGVQLTTAETERDAANTDKQNAQQERENRPDITLDE</sequence>
<keyword evidence="2" id="KW-1185">Reference proteome</keyword>
<organism evidence="1 2">
    <name type="scientific">Racocetra persica</name>
    <dbReference type="NCBI Taxonomy" id="160502"/>
    <lineage>
        <taxon>Eukaryota</taxon>
        <taxon>Fungi</taxon>
        <taxon>Fungi incertae sedis</taxon>
        <taxon>Mucoromycota</taxon>
        <taxon>Glomeromycotina</taxon>
        <taxon>Glomeromycetes</taxon>
        <taxon>Diversisporales</taxon>
        <taxon>Gigasporaceae</taxon>
        <taxon>Racocetra</taxon>
    </lineage>
</organism>